<feature type="chain" id="PRO_5037772140" evidence="8">
    <location>
        <begin position="22"/>
        <end position="1038"/>
    </location>
</feature>
<evidence type="ECO:0000256" key="1">
    <source>
        <dbReference type="ARBA" id="ARBA00004571"/>
    </source>
</evidence>
<protein>
    <submittedName>
        <fullName evidence="10">SusC/RagA family TonB-linked outer membrane protein</fullName>
    </submittedName>
</protein>
<accession>A0A926JNY7</accession>
<keyword evidence="5 7" id="KW-0472">Membrane</keyword>
<feature type="signal peptide" evidence="8">
    <location>
        <begin position="1"/>
        <end position="21"/>
    </location>
</feature>
<evidence type="ECO:0000256" key="3">
    <source>
        <dbReference type="ARBA" id="ARBA00022452"/>
    </source>
</evidence>
<keyword evidence="3 7" id="KW-1134">Transmembrane beta strand</keyword>
<reference evidence="10 11" key="1">
    <citation type="submission" date="2020-09" db="EMBL/GenBank/DDBJ databases">
        <title>Sinomicrobium weinanense sp. nov., a halophilic bacteria isolated from saline-alkali soil.</title>
        <authorList>
            <person name="Wu P."/>
            <person name="Ren H."/>
            <person name="Mei Y."/>
            <person name="Liang Y."/>
            <person name="Chen Z."/>
        </authorList>
    </citation>
    <scope>NUCLEOTIDE SEQUENCE [LARGE SCALE GENOMIC DNA]</scope>
    <source>
        <strain evidence="10 11">FJxs</strain>
    </source>
</reference>
<organism evidence="10 11">
    <name type="scientific">Sinomicrobium weinanense</name>
    <dbReference type="NCBI Taxonomy" id="2842200"/>
    <lineage>
        <taxon>Bacteria</taxon>
        <taxon>Pseudomonadati</taxon>
        <taxon>Bacteroidota</taxon>
        <taxon>Flavobacteriia</taxon>
        <taxon>Flavobacteriales</taxon>
        <taxon>Flavobacteriaceae</taxon>
        <taxon>Sinomicrobium</taxon>
    </lineage>
</organism>
<keyword evidence="4 7" id="KW-0812">Transmembrane</keyword>
<keyword evidence="6 7" id="KW-0998">Cell outer membrane</keyword>
<sequence length="1038" mass="114700">MKRLLLVTLIACTFFCFTGYAQVTGTITDPENTPLPGVSIVIMGSTTGTTSDFDGKYSINASEGDVLQFSYVGMTTVTRTVGESDIIDIVLEEDAEALDEVVVTALGIEREKKALGYASQQLNSDQLLEVPETNVVSALSGKIAGAQISTQGGAPGQGARIVLRGVNSLDPNAENQPLFVIDGIPVSNDSYTTGGGESRGMTNRAGDINMEDVQNISVLKGGAATALYGVRGANGVVIITTRKGKAGRTEFNISASTSFDEVNKFPKTQKTYTQGWKGEYDPNSFWPTWGPSVEEARKIDPSHPDLFNNYKNAYKNGHSTNINFSASGGTEKSTFYAALSKFDQEGVIPFSDYGKISAKLSGDLQLSDKIKITGSANFINSGGARVNIDRFNTRLIYWAPRVDVNDYEFENGTMKGYQFDGKEGNNSIYGAKTNRFVDDVNRLIGNLGFNYTPVEGLDISYRFGIDYYNDSRKATAPGPREDVEDENIFGDNELGHIIETRIISEDLTSNLMASYIRDLGEDFTLTVRAGWDVFQRKYDRVTTSGEELDVWNLFHLSNAANITTSQFISKFRVVGLYGEVGISYKDFLYLTVTDRNDWASTLPEKNRSFNYPSVSGSYVFTETMDMPQWFNYGKVRASWAQIGKDPQIAYLTSDVYQSDEDNFPIENVTGWTRPENKADPDLLSEKTTEIEFGTELRFFDNRLSLDVSWYQSNAKDQIIRIPLPFSTGYKFYSTNAGEIENTGWEIMLNATPVQSGDFSWNVGVNFSNNKNEIVALKEGIESVFLDSEFGYVGSDASQVLYAGHAYGNILGTSYARYYENPGDEDPLVVDKNRPILIGEDGFPVIDRGQKIIGNSTPDWMMNIRNQVNYKNFSLAFNFDFRQGLEKFNNLGNFLSAFGTADYTTNRNETIVFEGVTADGSPNTKEVYLGQGIGPDGEDYGDGFYRNVHRAVTENFVEDASWVRLKDVTLTYNFPNAILEKLSIARASISLSGTNLWLSTDYSGFDPETSARIGNADGFAGMGSFPGLRSYAATLRLTF</sequence>
<dbReference type="AlphaFoldDB" id="A0A926JNY7"/>
<dbReference type="NCBIfam" id="TIGR04056">
    <property type="entry name" value="OMP_RagA_SusC"/>
    <property type="match status" value="1"/>
</dbReference>
<comment type="caution">
    <text evidence="10">The sequence shown here is derived from an EMBL/GenBank/DDBJ whole genome shotgun (WGS) entry which is preliminary data.</text>
</comment>
<dbReference type="InterPro" id="IPR037066">
    <property type="entry name" value="Plug_dom_sf"/>
</dbReference>
<proteinExistence type="inferred from homology"/>
<dbReference type="RefSeq" id="WP_187963877.1">
    <property type="nucleotide sequence ID" value="NZ_JACVDC010000003.1"/>
</dbReference>
<dbReference type="Pfam" id="PF07715">
    <property type="entry name" value="Plug"/>
    <property type="match status" value="1"/>
</dbReference>
<dbReference type="Gene3D" id="2.40.170.20">
    <property type="entry name" value="TonB-dependent receptor, beta-barrel domain"/>
    <property type="match status" value="1"/>
</dbReference>
<evidence type="ECO:0000313" key="11">
    <source>
        <dbReference type="Proteomes" id="UP000653730"/>
    </source>
</evidence>
<dbReference type="GO" id="GO:0009279">
    <property type="term" value="C:cell outer membrane"/>
    <property type="evidence" value="ECO:0007669"/>
    <property type="project" value="UniProtKB-SubCell"/>
</dbReference>
<dbReference type="InterPro" id="IPR039426">
    <property type="entry name" value="TonB-dep_rcpt-like"/>
</dbReference>
<dbReference type="Proteomes" id="UP000653730">
    <property type="component" value="Unassembled WGS sequence"/>
</dbReference>
<evidence type="ECO:0000256" key="7">
    <source>
        <dbReference type="PROSITE-ProRule" id="PRU01360"/>
    </source>
</evidence>
<comment type="subcellular location">
    <subcellularLocation>
        <location evidence="1 7">Cell outer membrane</location>
        <topology evidence="1 7">Multi-pass membrane protein</topology>
    </subcellularLocation>
</comment>
<dbReference type="InterPro" id="IPR023996">
    <property type="entry name" value="TonB-dep_OMP_SusC/RagA"/>
</dbReference>
<gene>
    <name evidence="10" type="ORF">IBL28_01955</name>
</gene>
<name>A0A926JNY7_9FLAO</name>
<keyword evidence="2 7" id="KW-0813">Transport</keyword>
<dbReference type="EMBL" id="JACVDC010000003">
    <property type="protein sequence ID" value="MBC9794716.1"/>
    <property type="molecule type" value="Genomic_DNA"/>
</dbReference>
<evidence type="ECO:0000256" key="4">
    <source>
        <dbReference type="ARBA" id="ARBA00022692"/>
    </source>
</evidence>
<dbReference type="SUPFAM" id="SSF56935">
    <property type="entry name" value="Porins"/>
    <property type="match status" value="1"/>
</dbReference>
<dbReference type="InterPro" id="IPR023997">
    <property type="entry name" value="TonB-dep_OMP_SusC/RagA_CS"/>
</dbReference>
<dbReference type="Pfam" id="PF13715">
    <property type="entry name" value="CarbopepD_reg_2"/>
    <property type="match status" value="1"/>
</dbReference>
<dbReference type="PROSITE" id="PS52016">
    <property type="entry name" value="TONB_DEPENDENT_REC_3"/>
    <property type="match status" value="1"/>
</dbReference>
<evidence type="ECO:0000256" key="6">
    <source>
        <dbReference type="ARBA" id="ARBA00023237"/>
    </source>
</evidence>
<evidence type="ECO:0000256" key="5">
    <source>
        <dbReference type="ARBA" id="ARBA00023136"/>
    </source>
</evidence>
<dbReference type="Gene3D" id="2.60.40.1120">
    <property type="entry name" value="Carboxypeptidase-like, regulatory domain"/>
    <property type="match status" value="1"/>
</dbReference>
<dbReference type="NCBIfam" id="TIGR04057">
    <property type="entry name" value="SusC_RagA_signa"/>
    <property type="match status" value="1"/>
</dbReference>
<feature type="domain" description="TonB-dependent receptor plug" evidence="9">
    <location>
        <begin position="115"/>
        <end position="236"/>
    </location>
</feature>
<dbReference type="InterPro" id="IPR008969">
    <property type="entry name" value="CarboxyPept-like_regulatory"/>
</dbReference>
<dbReference type="SUPFAM" id="SSF49464">
    <property type="entry name" value="Carboxypeptidase regulatory domain-like"/>
    <property type="match status" value="1"/>
</dbReference>
<dbReference type="InterPro" id="IPR012910">
    <property type="entry name" value="Plug_dom"/>
</dbReference>
<keyword evidence="11" id="KW-1185">Reference proteome</keyword>
<evidence type="ECO:0000256" key="2">
    <source>
        <dbReference type="ARBA" id="ARBA00022448"/>
    </source>
</evidence>
<comment type="similarity">
    <text evidence="7">Belongs to the TonB-dependent receptor family.</text>
</comment>
<dbReference type="InterPro" id="IPR036942">
    <property type="entry name" value="Beta-barrel_TonB_sf"/>
</dbReference>
<evidence type="ECO:0000256" key="8">
    <source>
        <dbReference type="SAM" id="SignalP"/>
    </source>
</evidence>
<evidence type="ECO:0000313" key="10">
    <source>
        <dbReference type="EMBL" id="MBC9794716.1"/>
    </source>
</evidence>
<keyword evidence="8" id="KW-0732">Signal</keyword>
<dbReference type="Gene3D" id="2.170.130.10">
    <property type="entry name" value="TonB-dependent receptor, plug domain"/>
    <property type="match status" value="1"/>
</dbReference>
<evidence type="ECO:0000259" key="9">
    <source>
        <dbReference type="Pfam" id="PF07715"/>
    </source>
</evidence>